<protein>
    <submittedName>
        <fullName evidence="2">Uncharacterized protein</fullName>
    </submittedName>
</protein>
<reference evidence="2 3" key="1">
    <citation type="submission" date="2020-04" db="EMBL/GenBank/DDBJ databases">
        <authorList>
            <person name="De Canck E."/>
        </authorList>
    </citation>
    <scope>NUCLEOTIDE SEQUENCE [LARGE SCALE GENOMIC DNA]</scope>
    <source>
        <strain evidence="2 3">LMG 26841</strain>
    </source>
</reference>
<dbReference type="GeneID" id="94359248"/>
<evidence type="ECO:0000313" key="2">
    <source>
        <dbReference type="EMBL" id="CAB3821086.1"/>
    </source>
</evidence>
<proteinExistence type="predicted"/>
<feature type="compositionally biased region" description="Pro residues" evidence="1">
    <location>
        <begin position="1"/>
        <end position="17"/>
    </location>
</feature>
<evidence type="ECO:0000256" key="1">
    <source>
        <dbReference type="SAM" id="MobiDB-lite"/>
    </source>
</evidence>
<dbReference type="RefSeq" id="WP_244976816.1">
    <property type="nucleotide sequence ID" value="NZ_CADIJW010000065.1"/>
</dbReference>
<evidence type="ECO:0000313" key="3">
    <source>
        <dbReference type="Proteomes" id="UP000494272"/>
    </source>
</evidence>
<feature type="compositionally biased region" description="Basic and acidic residues" evidence="1">
    <location>
        <begin position="19"/>
        <end position="32"/>
    </location>
</feature>
<accession>A0A6S7C5K9</accession>
<dbReference type="AlphaFoldDB" id="A0A6S7C5K9"/>
<keyword evidence="3" id="KW-1185">Reference proteome</keyword>
<sequence>MSSPSTPSPPPPRPQHPAVPDDARHDARKEGNDQIPDEDIEPADSTADDPRPDDGPVTAARPPRRLRELDAARPDLPGEHLVVLGLGAWMMLRGMRGATPLRRVLWTLAGTTLVGRAASGTGGIARVARLVRRLG</sequence>
<feature type="region of interest" description="Disordered" evidence="1">
    <location>
        <begin position="1"/>
        <end position="72"/>
    </location>
</feature>
<gene>
    <name evidence="2" type="ORF">LMG26841_00462</name>
</gene>
<name>A0A6S7C5K9_9BURK</name>
<dbReference type="Proteomes" id="UP000494272">
    <property type="component" value="Unassembled WGS sequence"/>
</dbReference>
<dbReference type="EMBL" id="CADIKW010000001">
    <property type="protein sequence ID" value="CAB3821086.1"/>
    <property type="molecule type" value="Genomic_DNA"/>
</dbReference>
<organism evidence="2 3">
    <name type="scientific">Achromobacter dolens</name>
    <dbReference type="NCBI Taxonomy" id="1287738"/>
    <lineage>
        <taxon>Bacteria</taxon>
        <taxon>Pseudomonadati</taxon>
        <taxon>Pseudomonadota</taxon>
        <taxon>Betaproteobacteria</taxon>
        <taxon>Burkholderiales</taxon>
        <taxon>Alcaligenaceae</taxon>
        <taxon>Achromobacter</taxon>
    </lineage>
</organism>